<evidence type="ECO:0000313" key="1">
    <source>
        <dbReference type="EMBL" id="JAH80119.1"/>
    </source>
</evidence>
<dbReference type="EMBL" id="GBXM01028458">
    <property type="protein sequence ID" value="JAH80119.1"/>
    <property type="molecule type" value="Transcribed_RNA"/>
</dbReference>
<protein>
    <submittedName>
        <fullName evidence="1">Uncharacterized protein</fullName>
    </submittedName>
</protein>
<reference evidence="1" key="1">
    <citation type="submission" date="2014-11" db="EMBL/GenBank/DDBJ databases">
        <authorList>
            <person name="Amaro Gonzalez C."/>
        </authorList>
    </citation>
    <scope>NUCLEOTIDE SEQUENCE</scope>
</reference>
<dbReference type="AlphaFoldDB" id="A0A0E9VPQ3"/>
<reference evidence="1" key="2">
    <citation type="journal article" date="2015" name="Fish Shellfish Immunol.">
        <title>Early steps in the European eel (Anguilla anguilla)-Vibrio vulnificus interaction in the gills: Role of the RtxA13 toxin.</title>
        <authorList>
            <person name="Callol A."/>
            <person name="Pajuelo D."/>
            <person name="Ebbesson L."/>
            <person name="Teles M."/>
            <person name="MacKenzie S."/>
            <person name="Amaro C."/>
        </authorList>
    </citation>
    <scope>NUCLEOTIDE SEQUENCE</scope>
</reference>
<name>A0A0E9VPQ3_ANGAN</name>
<sequence>MHPLENVDVTFKYYNNQIL</sequence>
<proteinExistence type="predicted"/>
<organism evidence="1">
    <name type="scientific">Anguilla anguilla</name>
    <name type="common">European freshwater eel</name>
    <name type="synonym">Muraena anguilla</name>
    <dbReference type="NCBI Taxonomy" id="7936"/>
    <lineage>
        <taxon>Eukaryota</taxon>
        <taxon>Metazoa</taxon>
        <taxon>Chordata</taxon>
        <taxon>Craniata</taxon>
        <taxon>Vertebrata</taxon>
        <taxon>Euteleostomi</taxon>
        <taxon>Actinopterygii</taxon>
        <taxon>Neopterygii</taxon>
        <taxon>Teleostei</taxon>
        <taxon>Anguilliformes</taxon>
        <taxon>Anguillidae</taxon>
        <taxon>Anguilla</taxon>
    </lineage>
</organism>
<accession>A0A0E9VPQ3</accession>